<dbReference type="EMBL" id="JARKIE010000863">
    <property type="protein sequence ID" value="KAJ7614318.1"/>
    <property type="molecule type" value="Genomic_DNA"/>
</dbReference>
<comment type="caution">
    <text evidence="1">The sequence shown here is derived from an EMBL/GenBank/DDBJ whole genome shotgun (WGS) entry which is preliminary data.</text>
</comment>
<accession>A0AAD7B9J7</accession>
<evidence type="ECO:0000313" key="1">
    <source>
        <dbReference type="EMBL" id="KAJ7614318.1"/>
    </source>
</evidence>
<sequence>LFKDLWPDSDHVFVYDNATTHKKCCEGLLSARGMPKAPSGTRKGSESANFLVEINKRDPQGKPVYDSKGTLVKEKIKMTGAHFDDGTEQDLYFAADHPDHPGKFKGMKVILQERGMHQYVDLRTECTQFKCMDQSETSKCCCRHVVYNLPDFAAAKSLLEDESECEGIEVMFLPKIHCELN</sequence>
<proteinExistence type="predicted"/>
<reference evidence="1" key="1">
    <citation type="submission" date="2023-03" db="EMBL/GenBank/DDBJ databases">
        <title>Massive genome expansion in bonnet fungi (Mycena s.s.) driven by repeated elements and novel gene families across ecological guilds.</title>
        <authorList>
            <consortium name="Lawrence Berkeley National Laboratory"/>
            <person name="Harder C.B."/>
            <person name="Miyauchi S."/>
            <person name="Viragh M."/>
            <person name="Kuo A."/>
            <person name="Thoen E."/>
            <person name="Andreopoulos B."/>
            <person name="Lu D."/>
            <person name="Skrede I."/>
            <person name="Drula E."/>
            <person name="Henrissat B."/>
            <person name="Morin E."/>
            <person name="Kohler A."/>
            <person name="Barry K."/>
            <person name="LaButti K."/>
            <person name="Morin E."/>
            <person name="Salamov A."/>
            <person name="Lipzen A."/>
            <person name="Mereny Z."/>
            <person name="Hegedus B."/>
            <person name="Baldrian P."/>
            <person name="Stursova M."/>
            <person name="Weitz H."/>
            <person name="Taylor A."/>
            <person name="Grigoriev I.V."/>
            <person name="Nagy L.G."/>
            <person name="Martin F."/>
            <person name="Kauserud H."/>
        </authorList>
    </citation>
    <scope>NUCLEOTIDE SEQUENCE</scope>
    <source>
        <strain evidence="1">CBHHK067</strain>
    </source>
</reference>
<dbReference type="PANTHER" id="PTHR35871">
    <property type="entry name" value="EXPRESSED PROTEIN"/>
    <property type="match status" value="1"/>
</dbReference>
<feature type="non-terminal residue" evidence="1">
    <location>
        <position position="1"/>
    </location>
</feature>
<protein>
    <submittedName>
        <fullName evidence="1">Uncharacterized protein</fullName>
    </submittedName>
</protein>
<evidence type="ECO:0000313" key="2">
    <source>
        <dbReference type="Proteomes" id="UP001221757"/>
    </source>
</evidence>
<feature type="non-terminal residue" evidence="1">
    <location>
        <position position="181"/>
    </location>
</feature>
<name>A0AAD7B9J7_MYCRO</name>
<dbReference type="PANTHER" id="PTHR35871:SF1">
    <property type="entry name" value="CXC1-LIKE CYSTEINE CLUSTER ASSOCIATED WITH KDZ TRANSPOSASES DOMAIN-CONTAINING PROTEIN"/>
    <property type="match status" value="1"/>
</dbReference>
<dbReference type="Proteomes" id="UP001221757">
    <property type="component" value="Unassembled WGS sequence"/>
</dbReference>
<organism evidence="1 2">
    <name type="scientific">Mycena rosella</name>
    <name type="common">Pink bonnet</name>
    <name type="synonym">Agaricus rosellus</name>
    <dbReference type="NCBI Taxonomy" id="1033263"/>
    <lineage>
        <taxon>Eukaryota</taxon>
        <taxon>Fungi</taxon>
        <taxon>Dikarya</taxon>
        <taxon>Basidiomycota</taxon>
        <taxon>Agaricomycotina</taxon>
        <taxon>Agaricomycetes</taxon>
        <taxon>Agaricomycetidae</taxon>
        <taxon>Agaricales</taxon>
        <taxon>Marasmiineae</taxon>
        <taxon>Mycenaceae</taxon>
        <taxon>Mycena</taxon>
    </lineage>
</organism>
<keyword evidence="2" id="KW-1185">Reference proteome</keyword>
<gene>
    <name evidence="1" type="ORF">B0H17DRAFT_844093</name>
</gene>
<dbReference type="AlphaFoldDB" id="A0AAD7B9J7"/>